<organism evidence="11 12">
    <name type="scientific">Sodalis ligni</name>
    <dbReference type="NCBI Taxonomy" id="2697027"/>
    <lineage>
        <taxon>Bacteria</taxon>
        <taxon>Pseudomonadati</taxon>
        <taxon>Pseudomonadota</taxon>
        <taxon>Gammaproteobacteria</taxon>
        <taxon>Enterobacterales</taxon>
        <taxon>Bruguierivoracaceae</taxon>
        <taxon>Sodalis</taxon>
    </lineage>
</organism>
<keyword evidence="5 10" id="KW-0812">Transmembrane</keyword>
<proteinExistence type="inferred from homology"/>
<dbReference type="OrthoDB" id="9807115at2"/>
<comment type="caution">
    <text evidence="11">The sequence shown here is derived from an EMBL/GenBank/DDBJ whole genome shotgun (WGS) entry which is preliminary data.</text>
</comment>
<dbReference type="AlphaFoldDB" id="A0A4R1NHF4"/>
<evidence type="ECO:0000256" key="10">
    <source>
        <dbReference type="SAM" id="Phobius"/>
    </source>
</evidence>
<accession>A0A4R1NHF4</accession>
<evidence type="ECO:0000256" key="9">
    <source>
        <dbReference type="ARBA" id="ARBA00037998"/>
    </source>
</evidence>
<keyword evidence="3" id="KW-1003">Cell membrane</keyword>
<feature type="transmembrane region" description="Helical" evidence="10">
    <location>
        <begin position="66"/>
        <end position="86"/>
    </location>
</feature>
<dbReference type="PANTHER" id="PTHR11795:SF371">
    <property type="entry name" value="HIGH-AFFINITY BRANCHED-CHAIN AMINO ACID TRANSPORT SYSTEM PERMEASE PROTEIN LIVH"/>
    <property type="match status" value="1"/>
</dbReference>
<dbReference type="GO" id="GO:0015192">
    <property type="term" value="F:L-phenylalanine transmembrane transporter activity"/>
    <property type="evidence" value="ECO:0007669"/>
    <property type="project" value="TreeGrafter"/>
</dbReference>
<reference evidence="11 12" key="1">
    <citation type="submission" date="2019-02" db="EMBL/GenBank/DDBJ databases">
        <title>Investigation of anaerobic lignin degradation for improved lignocellulosic biofuels.</title>
        <authorList>
            <person name="Deangelis K."/>
        </authorList>
    </citation>
    <scope>NUCLEOTIDE SEQUENCE [LARGE SCALE GENOMIC DNA]</scope>
    <source>
        <strain evidence="11 12">159R</strain>
    </source>
</reference>
<dbReference type="GO" id="GO:1903806">
    <property type="term" value="P:L-isoleucine import across plasma membrane"/>
    <property type="evidence" value="ECO:0007669"/>
    <property type="project" value="TreeGrafter"/>
</dbReference>
<feature type="transmembrane region" description="Helical" evidence="10">
    <location>
        <begin position="275"/>
        <end position="297"/>
    </location>
</feature>
<gene>
    <name evidence="11" type="ORF">EZJ58_1645</name>
</gene>
<dbReference type="Proteomes" id="UP000294555">
    <property type="component" value="Unassembled WGS sequence"/>
</dbReference>
<evidence type="ECO:0000313" key="12">
    <source>
        <dbReference type="Proteomes" id="UP000294555"/>
    </source>
</evidence>
<name>A0A4R1NHF4_9GAMM</name>
<dbReference type="GO" id="GO:0042941">
    <property type="term" value="P:D-alanine transmembrane transport"/>
    <property type="evidence" value="ECO:0007669"/>
    <property type="project" value="TreeGrafter"/>
</dbReference>
<keyword evidence="6" id="KW-0029">Amino-acid transport</keyword>
<dbReference type="GO" id="GO:0015808">
    <property type="term" value="P:L-alanine transport"/>
    <property type="evidence" value="ECO:0007669"/>
    <property type="project" value="TreeGrafter"/>
</dbReference>
<sequence length="304" mass="32488">MFDAFFFQQVINGLSQGLVYALMAIGFTLIFGVLNVVNFAHGELYMLGAFAGLLVIQAFAPPLFAVLLLVVAVGLVSGVLLERIAFRPLRRFADEASLKSKAIREATLLSSLAISIVVRELVSNLFGSNMQTIPQQYLLMTPITLGPLTFASGQFVIFGFALAMLLALQWFLFYTRSGLSVRAVASNLTGALHVGIDIQRTIVLTFMLGAALGAVSGFLVGLYTGNIFPAMGFGAGIKAFVAMVMGGLNSIPGAIVCALILGLSESIATEYIPQGWADLISYGLLLLTLLFFPNGIFGGRRERV</sequence>
<dbReference type="PANTHER" id="PTHR11795">
    <property type="entry name" value="BRANCHED-CHAIN AMINO ACID TRANSPORT SYSTEM PERMEASE PROTEIN LIVH"/>
    <property type="match status" value="1"/>
</dbReference>
<keyword evidence="7 10" id="KW-1133">Transmembrane helix</keyword>
<evidence type="ECO:0000256" key="1">
    <source>
        <dbReference type="ARBA" id="ARBA00004429"/>
    </source>
</evidence>
<dbReference type="GO" id="GO:0015188">
    <property type="term" value="F:L-isoleucine transmembrane transporter activity"/>
    <property type="evidence" value="ECO:0007669"/>
    <property type="project" value="TreeGrafter"/>
</dbReference>
<keyword evidence="2" id="KW-0813">Transport</keyword>
<dbReference type="GO" id="GO:0015190">
    <property type="term" value="F:L-leucine transmembrane transporter activity"/>
    <property type="evidence" value="ECO:0007669"/>
    <property type="project" value="TreeGrafter"/>
</dbReference>
<feature type="transmembrane region" description="Helical" evidence="10">
    <location>
        <begin position="17"/>
        <end position="37"/>
    </location>
</feature>
<feature type="transmembrane region" description="Helical" evidence="10">
    <location>
        <begin position="147"/>
        <end position="172"/>
    </location>
</feature>
<feature type="transmembrane region" description="Helical" evidence="10">
    <location>
        <begin position="202"/>
        <end position="228"/>
    </location>
</feature>
<dbReference type="RefSeq" id="WP_132922426.1">
    <property type="nucleotide sequence ID" value="NZ_SJOI01000001.1"/>
</dbReference>
<evidence type="ECO:0000256" key="4">
    <source>
        <dbReference type="ARBA" id="ARBA00022519"/>
    </source>
</evidence>
<evidence type="ECO:0000256" key="5">
    <source>
        <dbReference type="ARBA" id="ARBA00022692"/>
    </source>
</evidence>
<feature type="transmembrane region" description="Helical" evidence="10">
    <location>
        <begin position="240"/>
        <end position="263"/>
    </location>
</feature>
<keyword evidence="4" id="KW-0997">Cell inner membrane</keyword>
<comment type="similarity">
    <text evidence="9">Belongs to the binding-protein-dependent transport system permease family. LivHM subfamily.</text>
</comment>
<protein>
    <submittedName>
        <fullName evidence="11">Amino acid/amide ABC transporter membrane protein 1 (HAAT family)</fullName>
    </submittedName>
</protein>
<evidence type="ECO:0000256" key="3">
    <source>
        <dbReference type="ARBA" id="ARBA00022475"/>
    </source>
</evidence>
<evidence type="ECO:0000256" key="2">
    <source>
        <dbReference type="ARBA" id="ARBA00022448"/>
    </source>
</evidence>
<comment type="subcellular location">
    <subcellularLocation>
        <location evidence="1">Cell inner membrane</location>
        <topology evidence="1">Multi-pass membrane protein</topology>
    </subcellularLocation>
</comment>
<keyword evidence="8 10" id="KW-0472">Membrane</keyword>
<evidence type="ECO:0000256" key="8">
    <source>
        <dbReference type="ARBA" id="ARBA00023136"/>
    </source>
</evidence>
<keyword evidence="12" id="KW-1185">Reference proteome</keyword>
<dbReference type="CDD" id="cd06582">
    <property type="entry name" value="TM_PBP1_LivH_like"/>
    <property type="match status" value="1"/>
</dbReference>
<dbReference type="GO" id="GO:0005304">
    <property type="term" value="F:L-valine transmembrane transporter activity"/>
    <property type="evidence" value="ECO:0007669"/>
    <property type="project" value="TreeGrafter"/>
</dbReference>
<evidence type="ECO:0000256" key="6">
    <source>
        <dbReference type="ARBA" id="ARBA00022970"/>
    </source>
</evidence>
<evidence type="ECO:0000313" key="11">
    <source>
        <dbReference type="EMBL" id="TCL03570.1"/>
    </source>
</evidence>
<dbReference type="GO" id="GO:0005886">
    <property type="term" value="C:plasma membrane"/>
    <property type="evidence" value="ECO:0007669"/>
    <property type="project" value="UniProtKB-SubCell"/>
</dbReference>
<dbReference type="EMBL" id="SJOI01000001">
    <property type="protein sequence ID" value="TCL03570.1"/>
    <property type="molecule type" value="Genomic_DNA"/>
</dbReference>
<evidence type="ECO:0000256" key="7">
    <source>
        <dbReference type="ARBA" id="ARBA00022989"/>
    </source>
</evidence>
<dbReference type="InterPro" id="IPR001851">
    <property type="entry name" value="ABC_transp_permease"/>
</dbReference>
<dbReference type="Pfam" id="PF02653">
    <property type="entry name" value="BPD_transp_2"/>
    <property type="match status" value="1"/>
</dbReference>
<dbReference type="InterPro" id="IPR052157">
    <property type="entry name" value="BCAA_transport_permease"/>
</dbReference>